<comment type="cofactor">
    <cofactor evidence="1">
        <name>[4Fe-4S] cluster</name>
        <dbReference type="ChEBI" id="CHEBI:49883"/>
    </cofactor>
</comment>
<dbReference type="CDD" id="cd01335">
    <property type="entry name" value="Radical_SAM"/>
    <property type="match status" value="1"/>
</dbReference>
<evidence type="ECO:0000259" key="7">
    <source>
        <dbReference type="PROSITE" id="PS51918"/>
    </source>
</evidence>
<dbReference type="SFLD" id="SFLDS00029">
    <property type="entry name" value="Radical_SAM"/>
    <property type="match status" value="1"/>
</dbReference>
<dbReference type="SMART" id="SM00729">
    <property type="entry name" value="Elp3"/>
    <property type="match status" value="1"/>
</dbReference>
<dbReference type="GO" id="GO:0046872">
    <property type="term" value="F:metal ion binding"/>
    <property type="evidence" value="ECO:0007669"/>
    <property type="project" value="UniProtKB-KW"/>
</dbReference>
<dbReference type="Gene3D" id="3.80.30.20">
    <property type="entry name" value="tm_1862 like domain"/>
    <property type="match status" value="1"/>
</dbReference>
<feature type="domain" description="Radical SAM core" evidence="7">
    <location>
        <begin position="1077"/>
        <end position="1337"/>
    </location>
</feature>
<dbReference type="InterPro" id="IPR006158">
    <property type="entry name" value="Cobalamin-bd"/>
</dbReference>
<dbReference type="Gene3D" id="3.40.50.2000">
    <property type="entry name" value="Glycogen Phosphorylase B"/>
    <property type="match status" value="1"/>
</dbReference>
<keyword evidence="2" id="KW-0949">S-adenosyl-L-methionine</keyword>
<reference evidence="8 9" key="1">
    <citation type="submission" date="2018-08" db="EMBL/GenBank/DDBJ databases">
        <title>Recombination of ecologically and evolutionarily significant loci maintains genetic cohesion in the Pseudomonas syringae species complex.</title>
        <authorList>
            <person name="Dillon M."/>
            <person name="Thakur S."/>
            <person name="Almeida R.N.D."/>
            <person name="Weir B.S."/>
            <person name="Guttman D.S."/>
        </authorList>
    </citation>
    <scope>NUCLEOTIDE SEQUENCE [LARGE SCALE GENOMIC DNA]</scope>
    <source>
        <strain evidence="8 9">ICMP 11288</strain>
    </source>
</reference>
<dbReference type="PROSITE" id="PS51918">
    <property type="entry name" value="RADICAL_SAM"/>
    <property type="match status" value="1"/>
</dbReference>
<dbReference type="GO" id="GO:0051536">
    <property type="term" value="F:iron-sulfur cluster binding"/>
    <property type="evidence" value="ECO:0007669"/>
    <property type="project" value="UniProtKB-KW"/>
</dbReference>
<dbReference type="InterPro" id="IPR007197">
    <property type="entry name" value="rSAM"/>
</dbReference>
<dbReference type="GO" id="GO:0003824">
    <property type="term" value="F:catalytic activity"/>
    <property type="evidence" value="ECO:0007669"/>
    <property type="project" value="InterPro"/>
</dbReference>
<dbReference type="PROSITE" id="PS51332">
    <property type="entry name" value="B12_BINDING"/>
    <property type="match status" value="1"/>
</dbReference>
<evidence type="ECO:0000256" key="4">
    <source>
        <dbReference type="ARBA" id="ARBA00023004"/>
    </source>
</evidence>
<comment type="caution">
    <text evidence="8">The sequence shown here is derived from an EMBL/GenBank/DDBJ whole genome shotgun (WGS) entry which is preliminary data.</text>
</comment>
<feature type="domain" description="B12-binding" evidence="6">
    <location>
        <begin position="869"/>
        <end position="1017"/>
    </location>
</feature>
<evidence type="ECO:0000313" key="8">
    <source>
        <dbReference type="EMBL" id="RMQ84168.1"/>
    </source>
</evidence>
<dbReference type="Pfam" id="PF20706">
    <property type="entry name" value="GT4-conflict"/>
    <property type="match status" value="1"/>
</dbReference>
<dbReference type="InterPro" id="IPR058240">
    <property type="entry name" value="rSAM_sf"/>
</dbReference>
<keyword evidence="4" id="KW-0408">Iron</keyword>
<dbReference type="PANTHER" id="PTHR43409">
    <property type="entry name" value="ANAEROBIC MAGNESIUM-PROTOPORPHYRIN IX MONOMETHYL ESTER CYCLASE-RELATED"/>
    <property type="match status" value="1"/>
</dbReference>
<evidence type="ECO:0000256" key="3">
    <source>
        <dbReference type="ARBA" id="ARBA00022723"/>
    </source>
</evidence>
<dbReference type="InterPro" id="IPR023404">
    <property type="entry name" value="rSAM_horseshoe"/>
</dbReference>
<name>A0A3M4Q147_9PSED</name>
<dbReference type="PANTHER" id="PTHR43409:SF7">
    <property type="entry name" value="BLL1977 PROTEIN"/>
    <property type="match status" value="1"/>
</dbReference>
<gene>
    <name evidence="8" type="ORF">ALP97_05253</name>
</gene>
<keyword evidence="5" id="KW-0411">Iron-sulfur</keyword>
<dbReference type="SUPFAM" id="SSF53756">
    <property type="entry name" value="UDP-Glycosyltransferase/glycogen phosphorylase"/>
    <property type="match status" value="1"/>
</dbReference>
<dbReference type="SUPFAM" id="SSF102114">
    <property type="entry name" value="Radical SAM enzymes"/>
    <property type="match status" value="1"/>
</dbReference>
<dbReference type="InterPro" id="IPR051198">
    <property type="entry name" value="BchE-like"/>
</dbReference>
<evidence type="ECO:0000313" key="9">
    <source>
        <dbReference type="Proteomes" id="UP000277179"/>
    </source>
</evidence>
<evidence type="ECO:0000256" key="1">
    <source>
        <dbReference type="ARBA" id="ARBA00001966"/>
    </source>
</evidence>
<dbReference type="EMBL" id="RBRL01000362">
    <property type="protein sequence ID" value="RMQ84168.1"/>
    <property type="molecule type" value="Genomic_DNA"/>
</dbReference>
<dbReference type="Proteomes" id="UP000277179">
    <property type="component" value="Unassembled WGS sequence"/>
</dbReference>
<protein>
    <submittedName>
        <fullName evidence="8">Uncharacterized protein</fullName>
    </submittedName>
</protein>
<dbReference type="SFLD" id="SFLDG01082">
    <property type="entry name" value="B12-binding_domain_containing"/>
    <property type="match status" value="1"/>
</dbReference>
<dbReference type="InterPro" id="IPR006638">
    <property type="entry name" value="Elp3/MiaA/NifB-like_rSAM"/>
</dbReference>
<keyword evidence="3" id="KW-0479">Metal-binding</keyword>
<proteinExistence type="predicted"/>
<organism evidence="8 9">
    <name type="scientific">Pseudomonas salomonii</name>
    <dbReference type="NCBI Taxonomy" id="191391"/>
    <lineage>
        <taxon>Bacteria</taxon>
        <taxon>Pseudomonadati</taxon>
        <taxon>Pseudomonadota</taxon>
        <taxon>Gammaproteobacteria</taxon>
        <taxon>Pseudomonadales</taxon>
        <taxon>Pseudomonadaceae</taxon>
        <taxon>Pseudomonas</taxon>
    </lineage>
</organism>
<accession>A0A3M4Q147</accession>
<evidence type="ECO:0000256" key="2">
    <source>
        <dbReference type="ARBA" id="ARBA00022691"/>
    </source>
</evidence>
<sequence>MPSAIEIKTDAGGCMAYMVVFIATRWGSEEGGLNVFNTGVALGMAKVLPKGSRCLCFIEVLPSGDAIPPRGIVLLPHDFKPDSIVDDIRQNLSDVSEGMVRGVLVLGHDVKTGDLAIQTAKLLKGGLAKVQVLSAVISHMDYAAYARQKGHDLVVVEQRAEQQRMIIASADLTFAVGPYLAARFRQSSQSQDERPFLKQLTPGAAEIQPVNVGEGMLQVFVSGRLGLSDDTIKNGILSVEALLRAYGKARKSKLSFFRARGRLFVCGVESDGGSSLLSKLERRAAENAMFSIEPVIFTPEQHENYKLLASSHIALMPSWHEGFGLTGWEALCAGVPLVCSKQSGLAMLIEELRIQLPGQSFSNVELIELRGSKIAGEPQESDVDILSEAIVRLAENYGQRKHDALSLAKHLKVKFSWEDCAFQILSETGWPMANSVSVQWTVRRNMAREAAEGREEVAFLLELLDSPDRVDIGRDWSKLCSAFNYVSDAGKSMNAAECKTLLAQLRPLADFIGNVLKHNFGGYPRETNALRDSGGLDVCWRYMAACKGVSSSFSQFTGLLPTNLLYVILSDGFLRKELLFYLSDFSTEFGRSAKSLAQEFCLHFRELLTSDLKLQIRLARLTAVRPDLLIAFENEMPELPEMTLWQELDAYREESERCRTVEMMSYDIAYLIDKDPLLAPTVLALTTLRPRYEGQAVEQAISFFNVLQGQPVTKEWRGDKRLYAALLSVTMPTSKLLAVLEAMASDEEEAIRWAALDLAFSPVLRTRLEAAHAAQGDDFGSLLRKLGRIIDLAVTADGGHPWLAREFLTHFGAEFIDPSQGTASRRFSVLDFPQSRILIGPMPGVRFESLTGSEHPEVVAARKEVRSSVRRVLLVLPPLSVTSGESRGASATSTPPLGLGLLGTHLAVKGHDIHLVDCHRFPELLDDIIELADSYDIIGCNVVISTLRSTMELFQAIRRKTAHPLLIVGGPAANLDVWRFSAKSDEESEAWDFAIPSAAVNALDDLLQALGSTDPWPSTQHLVANPLSQILSFRGIRESLGSLPKQLDLSWMEIDVDRRIYQGPDGVYEPAHTRDLSGSVHEAHVVMSQGCDWNCAFCTERKDLSGGERRRSVEQVLAELERLSSSYRDLRIQFIDDNLLPQISALATHDLTGQAQAKVWTSAFLNGLREVREGRQGSFGWRGIFRVEDFFSYEESFGTHEFVAKLVSSGCRMLAFGLEHGDETRRKRLKAGADYKNAEIVSLFKRLRDAGIQTKAYFMIGGQWETAESALDTIRFALDCGATLAYFALYKEFVKAVHVLSEERGPSSRHDAFAEYSQMAVVWDATYSAYLSDPSMKGLSSPATQIEIESYAQLAKLGFRFSDIVKYNDHHADSDSSSSILSNVTWGEPSEYFSIIETAYRRFYLRPEFVHEYSKLVREGY</sequence>
<dbReference type="Pfam" id="PF04055">
    <property type="entry name" value="Radical_SAM"/>
    <property type="match status" value="1"/>
</dbReference>
<evidence type="ECO:0000259" key="6">
    <source>
        <dbReference type="PROSITE" id="PS51332"/>
    </source>
</evidence>
<dbReference type="GO" id="GO:0005829">
    <property type="term" value="C:cytosol"/>
    <property type="evidence" value="ECO:0007669"/>
    <property type="project" value="TreeGrafter"/>
</dbReference>
<evidence type="ECO:0000256" key="5">
    <source>
        <dbReference type="ARBA" id="ARBA00023014"/>
    </source>
</evidence>
<dbReference type="GO" id="GO:0031419">
    <property type="term" value="F:cobalamin binding"/>
    <property type="evidence" value="ECO:0007669"/>
    <property type="project" value="InterPro"/>
</dbReference>